<dbReference type="InterPro" id="IPR050314">
    <property type="entry name" value="Glycosyl_Hydrlase_18"/>
</dbReference>
<dbReference type="Pfam" id="PF00704">
    <property type="entry name" value="Glyco_hydro_18"/>
    <property type="match status" value="1"/>
</dbReference>
<dbReference type="EC" id="3.2.1.14" evidence="3"/>
<evidence type="ECO:0000256" key="7">
    <source>
        <dbReference type="ARBA" id="ARBA00023277"/>
    </source>
</evidence>
<dbReference type="SUPFAM" id="SSF54556">
    <property type="entry name" value="Chitinase insertion domain"/>
    <property type="match status" value="1"/>
</dbReference>
<gene>
    <name evidence="13" type="ORF">MPSI1_000755</name>
</gene>
<comment type="subcellular location">
    <subcellularLocation>
        <location evidence="2">Secreted</location>
    </subcellularLocation>
</comment>
<dbReference type="GO" id="GO:0006032">
    <property type="term" value="P:chitin catabolic process"/>
    <property type="evidence" value="ECO:0007669"/>
    <property type="project" value="UniProtKB-KW"/>
</dbReference>
<keyword evidence="6" id="KW-0146">Chitin degradation</keyword>
<evidence type="ECO:0000256" key="6">
    <source>
        <dbReference type="ARBA" id="ARBA00023024"/>
    </source>
</evidence>
<evidence type="ECO:0000313" key="14">
    <source>
        <dbReference type="Proteomes" id="UP001214628"/>
    </source>
</evidence>
<dbReference type="PROSITE" id="PS01095">
    <property type="entry name" value="GH18_1"/>
    <property type="match status" value="1"/>
</dbReference>
<evidence type="ECO:0000256" key="4">
    <source>
        <dbReference type="ARBA" id="ARBA00022525"/>
    </source>
</evidence>
<evidence type="ECO:0000256" key="10">
    <source>
        <dbReference type="RuleBase" id="RU000489"/>
    </source>
</evidence>
<evidence type="ECO:0000256" key="11">
    <source>
        <dbReference type="RuleBase" id="RU004453"/>
    </source>
</evidence>
<dbReference type="AlphaFoldDB" id="A0AAF0JCM0"/>
<keyword evidence="8 10" id="KW-0326">Glycosidase</keyword>
<comment type="catalytic activity">
    <reaction evidence="1">
        <text>Random endo-hydrolysis of N-acetyl-beta-D-glucosaminide (1-&gt;4)-beta-linkages in chitin and chitodextrins.</text>
        <dbReference type="EC" id="3.2.1.14"/>
    </reaction>
</comment>
<keyword evidence="9" id="KW-0624">Polysaccharide degradation</keyword>
<evidence type="ECO:0000259" key="12">
    <source>
        <dbReference type="PROSITE" id="PS51910"/>
    </source>
</evidence>
<reference evidence="13" key="1">
    <citation type="submission" date="2023-02" db="EMBL/GenBank/DDBJ databases">
        <title>Mating type loci evolution in Malassezia.</title>
        <authorList>
            <person name="Coelho M.A."/>
        </authorList>
    </citation>
    <scope>NUCLEOTIDE SEQUENCE</scope>
    <source>
        <strain evidence="13">CBS 14136</strain>
    </source>
</reference>
<evidence type="ECO:0000313" key="13">
    <source>
        <dbReference type="EMBL" id="WFD42117.1"/>
    </source>
</evidence>
<dbReference type="InterPro" id="IPR001223">
    <property type="entry name" value="Glyco_hydro18_cat"/>
</dbReference>
<evidence type="ECO:0000256" key="8">
    <source>
        <dbReference type="ARBA" id="ARBA00023295"/>
    </source>
</evidence>
<dbReference type="GO" id="GO:0008061">
    <property type="term" value="F:chitin binding"/>
    <property type="evidence" value="ECO:0007669"/>
    <property type="project" value="InterPro"/>
</dbReference>
<evidence type="ECO:0000256" key="3">
    <source>
        <dbReference type="ARBA" id="ARBA00012729"/>
    </source>
</evidence>
<dbReference type="InterPro" id="IPR017853">
    <property type="entry name" value="GH"/>
</dbReference>
<dbReference type="InterPro" id="IPR001579">
    <property type="entry name" value="Glyco_hydro_18_chit_AS"/>
</dbReference>
<evidence type="ECO:0000256" key="5">
    <source>
        <dbReference type="ARBA" id="ARBA00022801"/>
    </source>
</evidence>
<evidence type="ECO:0000256" key="9">
    <source>
        <dbReference type="ARBA" id="ARBA00023326"/>
    </source>
</evidence>
<name>A0AAF0JCM0_9BASI</name>
<dbReference type="GO" id="GO:0005576">
    <property type="term" value="C:extracellular region"/>
    <property type="evidence" value="ECO:0007669"/>
    <property type="project" value="UniProtKB-SubCell"/>
</dbReference>
<dbReference type="PANTHER" id="PTHR11177">
    <property type="entry name" value="CHITINASE"/>
    <property type="match status" value="1"/>
</dbReference>
<keyword evidence="4" id="KW-0964">Secreted</keyword>
<proteinExistence type="inferred from homology"/>
<dbReference type="GO" id="GO:0000272">
    <property type="term" value="P:polysaccharide catabolic process"/>
    <property type="evidence" value="ECO:0007669"/>
    <property type="project" value="UniProtKB-KW"/>
</dbReference>
<accession>A0AAF0JCM0</accession>
<evidence type="ECO:0000256" key="1">
    <source>
        <dbReference type="ARBA" id="ARBA00000822"/>
    </source>
</evidence>
<feature type="domain" description="GH18" evidence="12">
    <location>
        <begin position="20"/>
        <end position="377"/>
    </location>
</feature>
<dbReference type="Proteomes" id="UP001214628">
    <property type="component" value="Chromosome 1"/>
</dbReference>
<dbReference type="CDD" id="cd06548">
    <property type="entry name" value="GH18_chitinase"/>
    <property type="match status" value="1"/>
</dbReference>
<protein>
    <recommendedName>
        <fullName evidence="3">chitinase</fullName>
        <ecNumber evidence="3">3.2.1.14</ecNumber>
    </recommendedName>
</protein>
<evidence type="ECO:0000256" key="2">
    <source>
        <dbReference type="ARBA" id="ARBA00004613"/>
    </source>
</evidence>
<dbReference type="Gene3D" id="3.20.20.80">
    <property type="entry name" value="Glycosidases"/>
    <property type="match status" value="1"/>
</dbReference>
<dbReference type="GO" id="GO:0008843">
    <property type="term" value="F:endochitinase activity"/>
    <property type="evidence" value="ECO:0007669"/>
    <property type="project" value="UniProtKB-EC"/>
</dbReference>
<dbReference type="SUPFAM" id="SSF51445">
    <property type="entry name" value="(Trans)glycosidases"/>
    <property type="match status" value="1"/>
</dbReference>
<keyword evidence="5 10" id="KW-0378">Hydrolase</keyword>
<comment type="similarity">
    <text evidence="11">Belongs to the glycosyl hydrolase 18 family.</text>
</comment>
<dbReference type="EMBL" id="CP118375">
    <property type="protein sequence ID" value="WFD42117.1"/>
    <property type="molecule type" value="Genomic_DNA"/>
</dbReference>
<keyword evidence="14" id="KW-1185">Reference proteome</keyword>
<dbReference type="SMART" id="SM00636">
    <property type="entry name" value="Glyco_18"/>
    <property type="match status" value="1"/>
</dbReference>
<sequence>MPFHLSKVFQSHSKEHKGDHVMIGYFPNWAIYQRNYKPYDVPVEKLTHILYAFANINPDDGTVFLTDLWSDQQIKYDQQGEEQDHLYGNFNQFLQYKKQHRHLKLLLSIGGWSYSSNFRCLDDPKKRSRFAESAVQLLADNGLDGLDVDWEYPETKQQSQIYTQLLRELRSKLDAYHSEVTPSESRYLLTVAAPAAPQKYEILNIREMDPVLDFWNLMTYDFSGSWDSNANPQANLYGSPLSVQHSVEYYASYGTEASKLVVGIPLYGRGFDGTKGHGNPYSRVAPGSLEAGVYSYRELPLDNAAEHFDERSGAGFSYDPSQGQLISYDTVESARAKADYIRKKGLLGAMFWELSGDRPCNDPRSLINLLAGQLAPLDTQPNHIHYPKSKFVNVRSNP</sequence>
<organism evidence="13 14">
    <name type="scientific">Malassezia psittaci</name>
    <dbReference type="NCBI Taxonomy" id="1821823"/>
    <lineage>
        <taxon>Eukaryota</taxon>
        <taxon>Fungi</taxon>
        <taxon>Dikarya</taxon>
        <taxon>Basidiomycota</taxon>
        <taxon>Ustilaginomycotina</taxon>
        <taxon>Malasseziomycetes</taxon>
        <taxon>Malasseziales</taxon>
        <taxon>Malasseziaceae</taxon>
        <taxon>Malassezia</taxon>
    </lineage>
</organism>
<dbReference type="InterPro" id="IPR029070">
    <property type="entry name" value="Chitinase_insertion_sf"/>
</dbReference>
<dbReference type="InterPro" id="IPR011583">
    <property type="entry name" value="Chitinase_II/V-like_cat"/>
</dbReference>
<dbReference type="PANTHER" id="PTHR11177:SF317">
    <property type="entry name" value="CHITINASE 12-RELATED"/>
    <property type="match status" value="1"/>
</dbReference>
<dbReference type="FunFam" id="3.20.20.80:FF:000075">
    <property type="entry name" value="Sporulation-specific chitinase"/>
    <property type="match status" value="1"/>
</dbReference>
<keyword evidence="7" id="KW-0119">Carbohydrate metabolism</keyword>
<dbReference type="Gene3D" id="3.10.50.10">
    <property type="match status" value="1"/>
</dbReference>
<dbReference type="PROSITE" id="PS51910">
    <property type="entry name" value="GH18_2"/>
    <property type="match status" value="1"/>
</dbReference>